<dbReference type="PROSITE" id="PS51192">
    <property type="entry name" value="HELICASE_ATP_BIND_1"/>
    <property type="match status" value="1"/>
</dbReference>
<comment type="caution">
    <text evidence="11">The sequence shown here is derived from an EMBL/GenBank/DDBJ whole genome shotgun (WGS) entry which is preliminary data.</text>
</comment>
<evidence type="ECO:0000256" key="5">
    <source>
        <dbReference type="ARBA" id="ARBA00022806"/>
    </source>
</evidence>
<comment type="similarity">
    <text evidence="1">Belongs to the DEAD box helicase family. DEAH subfamily.</text>
</comment>
<dbReference type="AlphaFoldDB" id="A0A9P7HJ22"/>
<dbReference type="SMART" id="SM00847">
    <property type="entry name" value="HA2"/>
    <property type="match status" value="1"/>
</dbReference>
<dbReference type="Gene3D" id="1.10.10.2130">
    <property type="entry name" value="DEAH helicase family, winged-helix domain"/>
    <property type="match status" value="1"/>
</dbReference>
<feature type="domain" description="Helicase C-terminal" evidence="10">
    <location>
        <begin position="243"/>
        <end position="407"/>
    </location>
</feature>
<dbReference type="FunFam" id="3.40.50.300:FF:000578">
    <property type="entry name" value="probable ATP-dependent RNA helicase DHX35"/>
    <property type="match status" value="1"/>
</dbReference>
<organism evidence="11 12">
    <name type="scientific">Fusarium xylarioides</name>
    <dbReference type="NCBI Taxonomy" id="221167"/>
    <lineage>
        <taxon>Eukaryota</taxon>
        <taxon>Fungi</taxon>
        <taxon>Dikarya</taxon>
        <taxon>Ascomycota</taxon>
        <taxon>Pezizomycotina</taxon>
        <taxon>Sordariomycetes</taxon>
        <taxon>Hypocreomycetidae</taxon>
        <taxon>Hypocreales</taxon>
        <taxon>Nectriaceae</taxon>
        <taxon>Fusarium</taxon>
        <taxon>Fusarium fujikuroi species complex</taxon>
    </lineage>
</organism>
<keyword evidence="12" id="KW-1185">Reference proteome</keyword>
<dbReference type="CDD" id="cd18791">
    <property type="entry name" value="SF2_C_RHA"/>
    <property type="match status" value="1"/>
</dbReference>
<dbReference type="OrthoDB" id="10253254at2759"/>
<keyword evidence="3" id="KW-0547">Nucleotide-binding</keyword>
<dbReference type="SMART" id="SM00487">
    <property type="entry name" value="DEXDc"/>
    <property type="match status" value="1"/>
</dbReference>
<evidence type="ECO:0000313" key="12">
    <source>
        <dbReference type="Proteomes" id="UP000750502"/>
    </source>
</evidence>
<dbReference type="InterPro" id="IPR007502">
    <property type="entry name" value="Helicase-assoc_dom"/>
</dbReference>
<dbReference type="EC" id="3.6.4.13" evidence="2"/>
<dbReference type="GO" id="GO:0016787">
    <property type="term" value="F:hydrolase activity"/>
    <property type="evidence" value="ECO:0007669"/>
    <property type="project" value="UniProtKB-KW"/>
</dbReference>
<protein>
    <recommendedName>
        <fullName evidence="2">RNA helicase</fullName>
        <ecNumber evidence="2">3.6.4.13</ecNumber>
    </recommendedName>
</protein>
<feature type="region of interest" description="Disordered" evidence="8">
    <location>
        <begin position="1"/>
        <end position="29"/>
    </location>
</feature>
<dbReference type="InterPro" id="IPR011545">
    <property type="entry name" value="DEAD/DEAH_box_helicase_dom"/>
</dbReference>
<reference evidence="11" key="2">
    <citation type="submission" date="2020-10" db="EMBL/GenBank/DDBJ databases">
        <authorList>
            <person name="Peck L.D."/>
            <person name="Nowell R.W."/>
            <person name="Flood J."/>
            <person name="Ryan M.J."/>
            <person name="Barraclough T.G."/>
        </authorList>
    </citation>
    <scope>NUCLEOTIDE SEQUENCE</scope>
    <source>
        <strain evidence="11">IMI 127659i</strain>
    </source>
</reference>
<dbReference type="EMBL" id="JADFTT010000521">
    <property type="protein sequence ID" value="KAG5760673.1"/>
    <property type="molecule type" value="Genomic_DNA"/>
</dbReference>
<dbReference type="Pfam" id="PF00271">
    <property type="entry name" value="Helicase_C"/>
    <property type="match status" value="1"/>
</dbReference>
<comment type="catalytic activity">
    <reaction evidence="7">
        <text>ATP + H2O = ADP + phosphate + H(+)</text>
        <dbReference type="Rhea" id="RHEA:13065"/>
        <dbReference type="ChEBI" id="CHEBI:15377"/>
        <dbReference type="ChEBI" id="CHEBI:15378"/>
        <dbReference type="ChEBI" id="CHEBI:30616"/>
        <dbReference type="ChEBI" id="CHEBI:43474"/>
        <dbReference type="ChEBI" id="CHEBI:456216"/>
        <dbReference type="EC" id="3.6.4.13"/>
    </reaction>
</comment>
<keyword evidence="4" id="KW-0378">Hydrolase</keyword>
<dbReference type="PANTHER" id="PTHR18934:SF99">
    <property type="entry name" value="ATP-DEPENDENT RNA HELICASE DHX37-RELATED"/>
    <property type="match status" value="1"/>
</dbReference>
<proteinExistence type="inferred from homology"/>
<sequence>MDLLKRNNTTATEAMKLEDAKNHPLRKGKQHSARYFKLLDARRKLPVSSTRQEFLDIYHSIKVIVLSSETGSGKTTQIPQFVFWDEYASEKRIICTQPRRLAATSVAQRVAGEMDVKLGEEVGYSVRFDNRTSKQTRLSYATDGILLQQAKADPTFSNYACIILDEAHERTLNTDLLMALLKKALLVRDDLKVIVMSATLEADKFVQYFADAKPFTISGRSFPVEVGYLEYTAKDYLSIALHTAKRIHEKEGKGDILIFLPTTQDCEEGCAKLRKATSNLDLLPLYSVLPQHEQDRVFKGSDKRRCILATNIAEASITIDGVVYVVDTGLVKQGGFHPRLGCDTLKTTPISKASARQRAGRAGRTRPGFCYRMYTKKDFDEIFLPSTPPTILQSNLSEMVLQLKALGFHNVVNFDFVDPPHPEPTFRALEDLFWMGYLAEDGSITLKGKMAAKLPIHPAWYNAFAEALSLGCSDEMVTIAAAESTQQSMFLRPRPFRYTADLAHQRFSCPVSDQMTLMNAFHAYIRAKNQFQTLMGKAAADKAVDEWCAHAFLNRGVLEEVHRLRQQLKESFKSLFGQEPAVSDFLSSDYDTNIRKALARSFFYRSAIRDPAGPDWYKTVHDNWPAGLDPDSSLVGCRHEWVIYGGFSYSAYQYLSSVTAVDPKWLIDLDYFQDANLAKKGDGRLKQSQVFHSLAKAREAQKGTTPA</sequence>
<evidence type="ECO:0000256" key="7">
    <source>
        <dbReference type="ARBA" id="ARBA00047984"/>
    </source>
</evidence>
<dbReference type="GO" id="GO:0003723">
    <property type="term" value="F:RNA binding"/>
    <property type="evidence" value="ECO:0007669"/>
    <property type="project" value="TreeGrafter"/>
</dbReference>
<dbReference type="Gene3D" id="3.40.50.300">
    <property type="entry name" value="P-loop containing nucleotide triphosphate hydrolases"/>
    <property type="match status" value="2"/>
</dbReference>
<reference evidence="11" key="1">
    <citation type="journal article" date="2020" name="bioRxiv">
        <title>Historical genomics reveals the evolutionary mechanisms behind multiple outbreaks of the host-specific coffee wilt pathogen Fusarium xylarioides.</title>
        <authorList>
            <person name="Peck D."/>
            <person name="Nowell R.W."/>
            <person name="Flood J."/>
            <person name="Ryan M.J."/>
            <person name="Barraclough T.G."/>
        </authorList>
    </citation>
    <scope>NUCLEOTIDE SEQUENCE</scope>
    <source>
        <strain evidence="11">IMI 127659i</strain>
    </source>
</reference>
<keyword evidence="5" id="KW-0347">Helicase</keyword>
<dbReference type="GO" id="GO:0005524">
    <property type="term" value="F:ATP binding"/>
    <property type="evidence" value="ECO:0007669"/>
    <property type="project" value="UniProtKB-KW"/>
</dbReference>
<evidence type="ECO:0000313" key="11">
    <source>
        <dbReference type="EMBL" id="KAG5760673.1"/>
    </source>
</evidence>
<dbReference type="SUPFAM" id="SSF52540">
    <property type="entry name" value="P-loop containing nucleoside triphosphate hydrolases"/>
    <property type="match status" value="1"/>
</dbReference>
<accession>A0A9P7HJ22</accession>
<feature type="compositionally biased region" description="Polar residues" evidence="8">
    <location>
        <begin position="1"/>
        <end position="12"/>
    </location>
</feature>
<evidence type="ECO:0000259" key="9">
    <source>
        <dbReference type="PROSITE" id="PS51192"/>
    </source>
</evidence>
<dbReference type="Pfam" id="PF07717">
    <property type="entry name" value="OB_NTP_bind"/>
    <property type="match status" value="1"/>
</dbReference>
<dbReference type="Proteomes" id="UP000750502">
    <property type="component" value="Unassembled WGS sequence"/>
</dbReference>
<name>A0A9P7HJ22_9HYPO</name>
<dbReference type="GO" id="GO:1990904">
    <property type="term" value="C:ribonucleoprotein complex"/>
    <property type="evidence" value="ECO:0007669"/>
    <property type="project" value="UniProtKB-ARBA"/>
</dbReference>
<dbReference type="SMART" id="SM00490">
    <property type="entry name" value="HELICc"/>
    <property type="match status" value="1"/>
</dbReference>
<dbReference type="PROSITE" id="PS00690">
    <property type="entry name" value="DEAH_ATP_HELICASE"/>
    <property type="match status" value="1"/>
</dbReference>
<dbReference type="InterPro" id="IPR002464">
    <property type="entry name" value="DNA/RNA_helicase_DEAH_CS"/>
</dbReference>
<evidence type="ECO:0000256" key="6">
    <source>
        <dbReference type="ARBA" id="ARBA00022840"/>
    </source>
</evidence>
<gene>
    <name evidence="11" type="ORF">H9Q72_011216</name>
</gene>
<dbReference type="InterPro" id="IPR014001">
    <property type="entry name" value="Helicase_ATP-bd"/>
</dbReference>
<evidence type="ECO:0000256" key="4">
    <source>
        <dbReference type="ARBA" id="ARBA00022801"/>
    </source>
</evidence>
<feature type="domain" description="Helicase ATP-binding" evidence="9">
    <location>
        <begin position="55"/>
        <end position="218"/>
    </location>
</feature>
<dbReference type="InterPro" id="IPR011709">
    <property type="entry name" value="DEAD-box_helicase_OB_fold"/>
</dbReference>
<evidence type="ECO:0000256" key="8">
    <source>
        <dbReference type="SAM" id="MobiDB-lite"/>
    </source>
</evidence>
<dbReference type="GO" id="GO:0003724">
    <property type="term" value="F:RNA helicase activity"/>
    <property type="evidence" value="ECO:0007669"/>
    <property type="project" value="UniProtKB-EC"/>
</dbReference>
<evidence type="ECO:0000256" key="3">
    <source>
        <dbReference type="ARBA" id="ARBA00022741"/>
    </source>
</evidence>
<dbReference type="PROSITE" id="PS51194">
    <property type="entry name" value="HELICASE_CTER"/>
    <property type="match status" value="1"/>
</dbReference>
<keyword evidence="6" id="KW-0067">ATP-binding</keyword>
<dbReference type="PANTHER" id="PTHR18934">
    <property type="entry name" value="ATP-DEPENDENT RNA HELICASE"/>
    <property type="match status" value="1"/>
</dbReference>
<evidence type="ECO:0000259" key="10">
    <source>
        <dbReference type="PROSITE" id="PS51194"/>
    </source>
</evidence>
<evidence type="ECO:0000256" key="2">
    <source>
        <dbReference type="ARBA" id="ARBA00012552"/>
    </source>
</evidence>
<evidence type="ECO:0000256" key="1">
    <source>
        <dbReference type="ARBA" id="ARBA00008792"/>
    </source>
</evidence>
<dbReference type="InterPro" id="IPR001650">
    <property type="entry name" value="Helicase_C-like"/>
</dbReference>
<dbReference type="Pfam" id="PF00270">
    <property type="entry name" value="DEAD"/>
    <property type="match status" value="1"/>
</dbReference>
<dbReference type="InterPro" id="IPR027417">
    <property type="entry name" value="P-loop_NTPase"/>
</dbReference>
<dbReference type="InterPro" id="IPR042035">
    <property type="entry name" value="DEAH_win-hel_dom"/>
</dbReference>